<dbReference type="InterPro" id="IPR050281">
    <property type="entry name" value="Flavin_monoamine_oxidase"/>
</dbReference>
<gene>
    <name evidence="2" type="ORF">HLPCO_002483</name>
</gene>
<keyword evidence="3" id="KW-1185">Reference proteome</keyword>
<accession>U2E9Q8</accession>
<evidence type="ECO:0000313" key="2">
    <source>
        <dbReference type="EMBL" id="ERJ11571.1"/>
    </source>
</evidence>
<proteinExistence type="predicted"/>
<reference evidence="2 3" key="1">
    <citation type="journal article" date="2011" name="J. Bacteriol.">
        <title>Genome sequence of Haloplasma contractile, an unusual contractile bacterium from a deep-sea anoxic brine lake.</title>
        <authorList>
            <person name="Antunes A."/>
            <person name="Alam I."/>
            <person name="El Dorry H."/>
            <person name="Siam R."/>
            <person name="Robertson A."/>
            <person name="Bajic V.B."/>
            <person name="Stingl U."/>
        </authorList>
    </citation>
    <scope>NUCLEOTIDE SEQUENCE [LARGE SCALE GENOMIC DNA]</scope>
    <source>
        <strain evidence="2 3">SSD-17B</strain>
    </source>
</reference>
<dbReference type="Gene3D" id="3.50.50.60">
    <property type="entry name" value="FAD/NAD(P)-binding domain"/>
    <property type="match status" value="1"/>
</dbReference>
<name>U2E9Q8_9MOLU</name>
<dbReference type="InterPro" id="IPR036188">
    <property type="entry name" value="FAD/NAD-bd_sf"/>
</dbReference>
<comment type="caution">
    <text evidence="2">The sequence shown here is derived from an EMBL/GenBank/DDBJ whole genome shotgun (WGS) entry which is preliminary data.</text>
</comment>
<dbReference type="PANTHER" id="PTHR10742">
    <property type="entry name" value="FLAVIN MONOAMINE OXIDASE"/>
    <property type="match status" value="1"/>
</dbReference>
<sequence length="553" mass="64108">MNFNREKQIQQVMNPSRADRHALLKKALNELNRLEDFDDIVKIASPPPDIREILPSGSCKGIKIGIIGAGSAGLAAAHELRKLGFDITILEGEKEHIGGRIHTHYFNQNLYGELGPMRIPVSHETVWHYINKFNLKTNPFLQRTMNNIMYVKNTRIVGQDIDEEIRKYLYPLFNMREAERNTSLSSLIEFIYNYPIVQTKPEIRKFLFAIREFYPYRINLIDNISLRKACEQLVISEGAINFLTAVLGIDRNLFYNNFLEMTREEYFASYSYVYEIGGGLHKLPEAFYKDLMTPKAGLSNITFKQGCRVTGIYQPNSKGNVMLRYLNRNTNQSINEEFDYVVCTIPFSTLRVIDIYPQFSNLKMRAIREVNYSTSQKTALLCNERFWERTIGGETIIGGGAITDLPINTMWYPSHKYNERYGVLTGSYNIAEDATRIGNLSDEFRFKTIKRQVEEVHNLPRGYLDHVVEDYQTINWERRDLYLGAFTVYYPEQNRLFAYPTTLPEFNDRVYFAGEHVSPFHAWIQGALQTGMVTANMLATNCKMRKDNLKKCE</sequence>
<dbReference type="InParanoid" id="U2E9Q8"/>
<dbReference type="AlphaFoldDB" id="U2E9Q8"/>
<feature type="domain" description="Amine oxidase" evidence="1">
    <location>
        <begin position="72"/>
        <end position="536"/>
    </location>
</feature>
<dbReference type="SUPFAM" id="SSF54373">
    <property type="entry name" value="FAD-linked reductases, C-terminal domain"/>
    <property type="match status" value="1"/>
</dbReference>
<evidence type="ECO:0000313" key="3">
    <source>
        <dbReference type="Proteomes" id="UP000005707"/>
    </source>
</evidence>
<dbReference type="GO" id="GO:0097621">
    <property type="term" value="F:monoamine oxidase activity"/>
    <property type="evidence" value="ECO:0007669"/>
    <property type="project" value="UniProtKB-EC"/>
</dbReference>
<dbReference type="Proteomes" id="UP000005707">
    <property type="component" value="Unassembled WGS sequence"/>
</dbReference>
<keyword evidence="2" id="KW-0560">Oxidoreductase</keyword>
<dbReference type="OrthoDB" id="547674at2"/>
<dbReference type="SUPFAM" id="SSF51905">
    <property type="entry name" value="FAD/NAD(P)-binding domain"/>
    <property type="match status" value="1"/>
</dbReference>
<dbReference type="Pfam" id="PF01593">
    <property type="entry name" value="Amino_oxidase"/>
    <property type="match status" value="1"/>
</dbReference>
<reference evidence="2 3" key="2">
    <citation type="journal article" date="2013" name="PLoS ONE">
        <title>INDIGO - INtegrated Data Warehouse of MIcrobial GenOmes with Examples from the Red Sea Extremophiles.</title>
        <authorList>
            <person name="Alam I."/>
            <person name="Antunes A."/>
            <person name="Kamau A.A."/>
            <person name="Ba Alawi W."/>
            <person name="Kalkatawi M."/>
            <person name="Stingl U."/>
            <person name="Bajic V.B."/>
        </authorList>
    </citation>
    <scope>NUCLEOTIDE SEQUENCE [LARGE SCALE GENOMIC DNA]</scope>
    <source>
        <strain evidence="2 3">SSD-17B</strain>
    </source>
</reference>
<dbReference type="Gene3D" id="3.90.660.10">
    <property type="match status" value="1"/>
</dbReference>
<dbReference type="EC" id="1.4.3.4" evidence="2"/>
<organism evidence="2 3">
    <name type="scientific">Haloplasma contractile SSD-17B</name>
    <dbReference type="NCBI Taxonomy" id="1033810"/>
    <lineage>
        <taxon>Bacteria</taxon>
        <taxon>Bacillati</taxon>
        <taxon>Mycoplasmatota</taxon>
        <taxon>Mollicutes</taxon>
        <taxon>Haloplasmatales</taxon>
        <taxon>Haloplasmataceae</taxon>
        <taxon>Haloplasma</taxon>
    </lineage>
</organism>
<dbReference type="STRING" id="1033810.HLPCO_002483"/>
<dbReference type="PANTHER" id="PTHR10742:SF410">
    <property type="entry name" value="LYSINE-SPECIFIC HISTONE DEMETHYLASE 2"/>
    <property type="match status" value="1"/>
</dbReference>
<dbReference type="EMBL" id="AFNU02000010">
    <property type="protein sequence ID" value="ERJ11571.1"/>
    <property type="molecule type" value="Genomic_DNA"/>
</dbReference>
<evidence type="ECO:0000259" key="1">
    <source>
        <dbReference type="Pfam" id="PF01593"/>
    </source>
</evidence>
<protein>
    <submittedName>
        <fullName evidence="2">Monoamine oxidase protein</fullName>
        <ecNumber evidence="2">1.4.3.4</ecNumber>
    </submittedName>
</protein>
<dbReference type="FunCoup" id="U2E9Q8">
    <property type="interactions" value="69"/>
</dbReference>
<dbReference type="Gene3D" id="1.20.1440.240">
    <property type="match status" value="1"/>
</dbReference>
<dbReference type="eggNOG" id="COG1231">
    <property type="taxonomic scope" value="Bacteria"/>
</dbReference>
<dbReference type="RefSeq" id="WP_008827129.1">
    <property type="nucleotide sequence ID" value="NZ_AFNU02000010.1"/>
</dbReference>
<dbReference type="InterPro" id="IPR002937">
    <property type="entry name" value="Amino_oxidase"/>
</dbReference>